<dbReference type="EMBL" id="JADCNL010000426">
    <property type="protein sequence ID" value="KAG0447799.1"/>
    <property type="molecule type" value="Genomic_DNA"/>
</dbReference>
<evidence type="ECO:0000313" key="2">
    <source>
        <dbReference type="EMBL" id="KAG0447799.1"/>
    </source>
</evidence>
<accession>A0A835P759</accession>
<comment type="caution">
    <text evidence="2">The sequence shown here is derived from an EMBL/GenBank/DDBJ whole genome shotgun (WGS) entry which is preliminary data.</text>
</comment>
<evidence type="ECO:0000313" key="3">
    <source>
        <dbReference type="Proteomes" id="UP000636800"/>
    </source>
</evidence>
<evidence type="ECO:0000256" key="1">
    <source>
        <dbReference type="SAM" id="Phobius"/>
    </source>
</evidence>
<keyword evidence="1" id="KW-0812">Transmembrane</keyword>
<dbReference type="Proteomes" id="UP000636800">
    <property type="component" value="Unassembled WGS sequence"/>
</dbReference>
<name>A0A835P759_VANPL</name>
<protein>
    <submittedName>
        <fullName evidence="2">Uncharacterized protein</fullName>
    </submittedName>
</protein>
<feature type="transmembrane region" description="Helical" evidence="1">
    <location>
        <begin position="84"/>
        <end position="110"/>
    </location>
</feature>
<dbReference type="AlphaFoldDB" id="A0A835P759"/>
<keyword evidence="1" id="KW-1133">Transmembrane helix</keyword>
<keyword evidence="3" id="KW-1185">Reference proteome</keyword>
<reference evidence="2 3" key="1">
    <citation type="journal article" date="2020" name="Nat. Food">
        <title>A phased Vanilla planifolia genome enables genetic improvement of flavour and production.</title>
        <authorList>
            <person name="Hasing T."/>
            <person name="Tang H."/>
            <person name="Brym M."/>
            <person name="Khazi F."/>
            <person name="Huang T."/>
            <person name="Chambers A.H."/>
        </authorList>
    </citation>
    <scope>NUCLEOTIDE SEQUENCE [LARGE SCALE GENOMIC DNA]</scope>
    <source>
        <tissue evidence="2">Leaf</tissue>
    </source>
</reference>
<keyword evidence="1" id="KW-0472">Membrane</keyword>
<organism evidence="2 3">
    <name type="scientific">Vanilla planifolia</name>
    <name type="common">Vanilla</name>
    <dbReference type="NCBI Taxonomy" id="51239"/>
    <lineage>
        <taxon>Eukaryota</taxon>
        <taxon>Viridiplantae</taxon>
        <taxon>Streptophyta</taxon>
        <taxon>Embryophyta</taxon>
        <taxon>Tracheophyta</taxon>
        <taxon>Spermatophyta</taxon>
        <taxon>Magnoliopsida</taxon>
        <taxon>Liliopsida</taxon>
        <taxon>Asparagales</taxon>
        <taxon>Orchidaceae</taxon>
        <taxon>Vanilloideae</taxon>
        <taxon>Vanilleae</taxon>
        <taxon>Vanilla</taxon>
    </lineage>
</organism>
<proteinExistence type="predicted"/>
<gene>
    <name evidence="2" type="ORF">HPP92_028163</name>
</gene>
<sequence>MKGCGASNARRRLWGSWSVRTDGWTLEGGARLVGGCGSGSLGWERQNEMVDSVDTGGDKSAVEGDLDSDALKDWSGNREKQLMLLFHAMTAILTFFAPLLLSVAAVFMVAPTRIEFRALRRQADDRARAAELLLFGRQPPPPPLRPSGSYRPLVWVTDHG</sequence>